<evidence type="ECO:0000313" key="2">
    <source>
        <dbReference type="Proteomes" id="UP001055429"/>
    </source>
</evidence>
<organism evidence="1 2">
    <name type="scientific">Brevundimonas albigilva</name>
    <dbReference type="NCBI Taxonomy" id="1312364"/>
    <lineage>
        <taxon>Bacteria</taxon>
        <taxon>Pseudomonadati</taxon>
        <taxon>Pseudomonadota</taxon>
        <taxon>Alphaproteobacteria</taxon>
        <taxon>Caulobacterales</taxon>
        <taxon>Caulobacteraceae</taxon>
        <taxon>Brevundimonas</taxon>
    </lineage>
</organism>
<name>A0ABY4SM58_9CAUL</name>
<protein>
    <submittedName>
        <fullName evidence="1">Uncharacterized protein</fullName>
    </submittedName>
</protein>
<dbReference type="Proteomes" id="UP001055429">
    <property type="component" value="Chromosome"/>
</dbReference>
<gene>
    <name evidence="1" type="ORF">M8231_14475</name>
</gene>
<evidence type="ECO:0000313" key="1">
    <source>
        <dbReference type="EMBL" id="URI14989.1"/>
    </source>
</evidence>
<proteinExistence type="predicted"/>
<dbReference type="EMBL" id="CP097649">
    <property type="protein sequence ID" value="URI14989.1"/>
    <property type="molecule type" value="Genomic_DNA"/>
</dbReference>
<sequence>MASLPGLVDALAKVDGRDRGVIDHMAREIREAGLIQTTKRGRGAAEMTSLDAAHLVLGVYGSDGRGTAATAAGEFGRLATFAMPLPKGLPATVDAIQHQPNLATAVAAIIESGAKLATQTPRVQGTLPVLGPLYPATTDGLELEDWPHGTAVLLRMHRPSLEAYITMAWPGRALVEEHTMMFVPGGPAIDGFKAIAAFEVHIMVHARVFQALHGVLYP</sequence>
<keyword evidence="2" id="KW-1185">Reference proteome</keyword>
<reference evidence="1" key="1">
    <citation type="submission" date="2022-05" db="EMBL/GenBank/DDBJ databases">
        <title>Brevundimonas albigilva TT17 genome sequence.</title>
        <authorList>
            <person name="Lee K."/>
            <person name="Son H."/>
        </authorList>
    </citation>
    <scope>NUCLEOTIDE SEQUENCE</scope>
    <source>
        <strain evidence="1">TT17</strain>
    </source>
</reference>
<dbReference type="RefSeq" id="WP_250201776.1">
    <property type="nucleotide sequence ID" value="NZ_CP097649.1"/>
</dbReference>
<accession>A0ABY4SM58</accession>